<sequence>DLENPTDSPAQLLDSILGAQCGTGSDRLLVKDWRGSLLQTQLVLQSITPSQSRVDSPSPETNRSHYVSETKCCNFLIKTLEGSYLQGQFSITKDTSTNVVYLQAKSLKQEDSAVYYCAKESQ</sequence>
<dbReference type="InterPro" id="IPR013783">
    <property type="entry name" value="Ig-like_fold"/>
</dbReference>
<dbReference type="InterPro" id="IPR036179">
    <property type="entry name" value="Ig-like_dom_sf"/>
</dbReference>
<proteinExistence type="predicted"/>
<dbReference type="Proteomes" id="UP000265040">
    <property type="component" value="Chromosome 8"/>
</dbReference>
<reference evidence="1" key="2">
    <citation type="submission" date="2025-08" db="UniProtKB">
        <authorList>
            <consortium name="Ensembl"/>
        </authorList>
    </citation>
    <scope>IDENTIFICATION</scope>
</reference>
<evidence type="ECO:0000313" key="2">
    <source>
        <dbReference type="Proteomes" id="UP000265040"/>
    </source>
</evidence>
<dbReference type="SUPFAM" id="SSF48726">
    <property type="entry name" value="Immunoglobulin"/>
    <property type="match status" value="1"/>
</dbReference>
<dbReference type="PANTHER" id="PTHR23266">
    <property type="entry name" value="IMMUNOGLOBULIN HEAVY CHAIN"/>
    <property type="match status" value="1"/>
</dbReference>
<name>A0AAQ6ILC2_ANATE</name>
<protein>
    <recommendedName>
        <fullName evidence="3">Immunoglobulin V-set domain-containing protein</fullName>
    </recommendedName>
</protein>
<evidence type="ECO:0008006" key="3">
    <source>
        <dbReference type="Google" id="ProtNLM"/>
    </source>
</evidence>
<reference evidence="1" key="3">
    <citation type="submission" date="2025-09" db="UniProtKB">
        <authorList>
            <consortium name="Ensembl"/>
        </authorList>
    </citation>
    <scope>IDENTIFICATION</scope>
</reference>
<organism evidence="1 2">
    <name type="scientific">Anabas testudineus</name>
    <name type="common">Climbing perch</name>
    <name type="synonym">Anthias testudineus</name>
    <dbReference type="NCBI Taxonomy" id="64144"/>
    <lineage>
        <taxon>Eukaryota</taxon>
        <taxon>Metazoa</taxon>
        <taxon>Chordata</taxon>
        <taxon>Craniata</taxon>
        <taxon>Vertebrata</taxon>
        <taxon>Euteleostomi</taxon>
        <taxon>Actinopterygii</taxon>
        <taxon>Neopterygii</taxon>
        <taxon>Teleostei</taxon>
        <taxon>Neoteleostei</taxon>
        <taxon>Acanthomorphata</taxon>
        <taxon>Anabantaria</taxon>
        <taxon>Anabantiformes</taxon>
        <taxon>Anabantoidei</taxon>
        <taxon>Anabantidae</taxon>
        <taxon>Anabas</taxon>
    </lineage>
</organism>
<evidence type="ECO:0000313" key="1">
    <source>
        <dbReference type="Ensembl" id="ENSATEP00000076079.1"/>
    </source>
</evidence>
<keyword evidence="2" id="KW-1185">Reference proteome</keyword>
<accession>A0AAQ6ILC2</accession>
<dbReference type="InterPro" id="IPR050199">
    <property type="entry name" value="IgHV"/>
</dbReference>
<dbReference type="Gene3D" id="2.60.40.10">
    <property type="entry name" value="Immunoglobulins"/>
    <property type="match status" value="1"/>
</dbReference>
<dbReference type="AlphaFoldDB" id="A0AAQ6ILC2"/>
<reference evidence="1 2" key="1">
    <citation type="submission" date="2021-04" db="EMBL/GenBank/DDBJ databases">
        <authorList>
            <consortium name="Wellcome Sanger Institute Data Sharing"/>
        </authorList>
    </citation>
    <scope>NUCLEOTIDE SEQUENCE [LARGE SCALE GENOMIC DNA]</scope>
</reference>
<dbReference type="Ensembl" id="ENSATET00000074297.1">
    <property type="protein sequence ID" value="ENSATEP00000076079.1"/>
    <property type="gene ID" value="ENSATEG00000033381.1"/>
</dbReference>